<feature type="non-terminal residue" evidence="2">
    <location>
        <position position="471"/>
    </location>
</feature>
<dbReference type="AlphaFoldDB" id="A0A445FBB9"/>
<dbReference type="GO" id="GO:0003723">
    <property type="term" value="F:RNA binding"/>
    <property type="evidence" value="ECO:0007669"/>
    <property type="project" value="InterPro"/>
</dbReference>
<dbReference type="GO" id="GO:0009451">
    <property type="term" value="P:RNA modification"/>
    <property type="evidence" value="ECO:0007669"/>
    <property type="project" value="InterPro"/>
</dbReference>
<evidence type="ECO:0000313" key="3">
    <source>
        <dbReference type="Proteomes" id="UP000289340"/>
    </source>
</evidence>
<dbReference type="InterPro" id="IPR011990">
    <property type="entry name" value="TPR-like_helical_dom_sf"/>
</dbReference>
<evidence type="ECO:0000313" key="2">
    <source>
        <dbReference type="EMBL" id="RZB46128.1"/>
    </source>
</evidence>
<dbReference type="SMR" id="A0A445FBB9"/>
<name>A0A445FBB9_GLYSO</name>
<dbReference type="EMBL" id="QZWG01000019">
    <property type="protein sequence ID" value="RZB46128.1"/>
    <property type="molecule type" value="Genomic_DNA"/>
</dbReference>
<dbReference type="InterPro" id="IPR046960">
    <property type="entry name" value="PPR_At4g14850-like_plant"/>
</dbReference>
<dbReference type="PANTHER" id="PTHR24015">
    <property type="entry name" value="OS07G0578800 PROTEIN-RELATED"/>
    <property type="match status" value="1"/>
</dbReference>
<dbReference type="Pfam" id="PF13041">
    <property type="entry name" value="PPR_2"/>
    <property type="match status" value="1"/>
</dbReference>
<proteinExistence type="predicted"/>
<dbReference type="Gene3D" id="1.25.40.10">
    <property type="entry name" value="Tetratricopeptide repeat domain"/>
    <property type="match status" value="3"/>
</dbReference>
<evidence type="ECO:0000256" key="1">
    <source>
        <dbReference type="ARBA" id="ARBA00022737"/>
    </source>
</evidence>
<gene>
    <name evidence="2" type="ORF">D0Y65_050237</name>
</gene>
<accession>A0A445FBB9</accession>
<comment type="caution">
    <text evidence="2">The sequence shown here is derived from an EMBL/GenBank/DDBJ whole genome shotgun (WGS) entry which is preliminary data.</text>
</comment>
<sequence>MLVQKLPLATPAFPVYLPHFCSLKELANLLKLSATAKSLRFGKTIHAQLVVRNQTSKDSDITQMNSLINLYSECGQLKCARKLLTQRKVVSWSVLMVGYLHKGEVLEALGLFRNLVSLDSACHNEYIFTIALSSCADSGRVQEGKQCHGYLLKSGLLLHQYAKNALIHMYSRCFHVDSAMQILDTVPGDDVFYYNCILSALVESGCQGEAAQVLKRMVDECVVWDSVTYIRDLQLGLQIHAQLLKTGLVFDVFVGSTLIDTYEARTLQSLIVFGVRHSSVSVFDTNTTPTLQVFTCPCPCRCRCFIDRHTAIMTAYLQNGHFEETLNLFTKMELEDTHPNEITFAVLLNTCASMVALAYGDLLHGRIVKSGFKIHLIDDGETEGDVNHRIQAGWMKWRKASGVLCDAKVLIKLKGKFYRTAIRPAILYGTECWAVKSQHENKVGVAEMRMLRWMCGKTRQDKIRNEAIREK</sequence>
<organism evidence="2 3">
    <name type="scientific">Glycine soja</name>
    <name type="common">Wild soybean</name>
    <dbReference type="NCBI Taxonomy" id="3848"/>
    <lineage>
        <taxon>Eukaryota</taxon>
        <taxon>Viridiplantae</taxon>
        <taxon>Streptophyta</taxon>
        <taxon>Embryophyta</taxon>
        <taxon>Tracheophyta</taxon>
        <taxon>Spermatophyta</taxon>
        <taxon>Magnoliopsida</taxon>
        <taxon>eudicotyledons</taxon>
        <taxon>Gunneridae</taxon>
        <taxon>Pentapetalae</taxon>
        <taxon>rosids</taxon>
        <taxon>fabids</taxon>
        <taxon>Fabales</taxon>
        <taxon>Fabaceae</taxon>
        <taxon>Papilionoideae</taxon>
        <taxon>50 kb inversion clade</taxon>
        <taxon>NPAAA clade</taxon>
        <taxon>indigoferoid/millettioid clade</taxon>
        <taxon>Phaseoleae</taxon>
        <taxon>Glycine</taxon>
        <taxon>Glycine subgen. Soja</taxon>
    </lineage>
</organism>
<dbReference type="Proteomes" id="UP000289340">
    <property type="component" value="Chromosome 19"/>
</dbReference>
<keyword evidence="3" id="KW-1185">Reference proteome</keyword>
<keyword evidence="1" id="KW-0677">Repeat</keyword>
<protein>
    <submittedName>
        <fullName evidence="2">Pentatricopeptide repeat-containing protein</fullName>
    </submittedName>
</protein>
<dbReference type="InterPro" id="IPR002885">
    <property type="entry name" value="PPR_rpt"/>
</dbReference>
<dbReference type="Pfam" id="PF01535">
    <property type="entry name" value="PPR"/>
    <property type="match status" value="1"/>
</dbReference>
<dbReference type="NCBIfam" id="TIGR00756">
    <property type="entry name" value="PPR"/>
    <property type="match status" value="1"/>
</dbReference>
<reference evidence="2 3" key="1">
    <citation type="submission" date="2018-09" db="EMBL/GenBank/DDBJ databases">
        <title>A high-quality reference genome of wild soybean provides a powerful tool to mine soybean genomes.</title>
        <authorList>
            <person name="Xie M."/>
            <person name="Chung C.Y.L."/>
            <person name="Li M.-W."/>
            <person name="Wong F.-L."/>
            <person name="Chan T.-F."/>
            <person name="Lam H.-M."/>
        </authorList>
    </citation>
    <scope>NUCLEOTIDE SEQUENCE [LARGE SCALE GENOMIC DNA]</scope>
    <source>
        <strain evidence="3">cv. W05</strain>
        <tissue evidence="2">Hypocotyl of etiolated seedlings</tissue>
    </source>
</reference>